<feature type="domain" description="DHHA2" evidence="5">
    <location>
        <begin position="227"/>
        <end position="405"/>
    </location>
</feature>
<dbReference type="InterPro" id="IPR004097">
    <property type="entry name" value="DHHA2"/>
</dbReference>
<comment type="cofactor">
    <cofactor evidence="1">
        <name>Mn(2+)</name>
        <dbReference type="ChEBI" id="CHEBI:29035"/>
    </cofactor>
</comment>
<dbReference type="AlphaFoldDB" id="A0AAD4M2V8"/>
<dbReference type="PANTHER" id="PTHR12112:SF39">
    <property type="entry name" value="EG:152A3.5 PROTEIN (FBGN0003116_PN PROTEIN)"/>
    <property type="match status" value="1"/>
</dbReference>
<accession>A0AAD4M2V8</accession>
<proteinExistence type="predicted"/>
<dbReference type="GO" id="GO:0004309">
    <property type="term" value="F:exopolyphosphatase activity"/>
    <property type="evidence" value="ECO:0007669"/>
    <property type="project" value="TreeGrafter"/>
</dbReference>
<dbReference type="Gene3D" id="3.10.310.20">
    <property type="entry name" value="DHHA2 domain"/>
    <property type="match status" value="1"/>
</dbReference>
<dbReference type="InterPro" id="IPR038222">
    <property type="entry name" value="DHHA2_dom_sf"/>
</dbReference>
<reference evidence="6" key="1">
    <citation type="journal article" date="2022" name="New Phytol.">
        <title>Evolutionary transition to the ectomycorrhizal habit in the genomes of a hyperdiverse lineage of mushroom-forming fungi.</title>
        <authorList>
            <person name="Looney B."/>
            <person name="Miyauchi S."/>
            <person name="Morin E."/>
            <person name="Drula E."/>
            <person name="Courty P.E."/>
            <person name="Kohler A."/>
            <person name="Kuo A."/>
            <person name="LaButti K."/>
            <person name="Pangilinan J."/>
            <person name="Lipzen A."/>
            <person name="Riley R."/>
            <person name="Andreopoulos W."/>
            <person name="He G."/>
            <person name="Johnson J."/>
            <person name="Nolan M."/>
            <person name="Tritt A."/>
            <person name="Barry K.W."/>
            <person name="Grigoriev I.V."/>
            <person name="Nagy L.G."/>
            <person name="Hibbett D."/>
            <person name="Henrissat B."/>
            <person name="Matheny P.B."/>
            <person name="Labbe J."/>
            <person name="Martin F.M."/>
        </authorList>
    </citation>
    <scope>NUCLEOTIDE SEQUENCE</scope>
    <source>
        <strain evidence="6">BPL690</strain>
    </source>
</reference>
<dbReference type="SMART" id="SM01131">
    <property type="entry name" value="DHHA2"/>
    <property type="match status" value="1"/>
</dbReference>
<comment type="caution">
    <text evidence="6">The sequence shown here is derived from an EMBL/GenBank/DDBJ whole genome shotgun (WGS) entry which is preliminary data.</text>
</comment>
<evidence type="ECO:0000313" key="7">
    <source>
        <dbReference type="Proteomes" id="UP001203297"/>
    </source>
</evidence>
<dbReference type="Pfam" id="PF02833">
    <property type="entry name" value="DHHA2"/>
    <property type="match status" value="1"/>
</dbReference>
<keyword evidence="2" id="KW-0479">Metal-binding</keyword>
<dbReference type="EMBL" id="WTXG01000023">
    <property type="protein sequence ID" value="KAI0299380.1"/>
    <property type="molecule type" value="Genomic_DNA"/>
</dbReference>
<name>A0AAD4M2V8_9AGAM</name>
<dbReference type="InterPro" id="IPR038763">
    <property type="entry name" value="DHH_sf"/>
</dbReference>
<evidence type="ECO:0000256" key="1">
    <source>
        <dbReference type="ARBA" id="ARBA00001936"/>
    </source>
</evidence>
<keyword evidence="3" id="KW-0378">Hydrolase</keyword>
<dbReference type="SUPFAM" id="SSF64182">
    <property type="entry name" value="DHH phosphoesterases"/>
    <property type="match status" value="1"/>
</dbReference>
<evidence type="ECO:0000313" key="6">
    <source>
        <dbReference type="EMBL" id="KAI0299380.1"/>
    </source>
</evidence>
<keyword evidence="4" id="KW-0464">Manganese</keyword>
<organism evidence="6 7">
    <name type="scientific">Multifurca ochricompacta</name>
    <dbReference type="NCBI Taxonomy" id="376703"/>
    <lineage>
        <taxon>Eukaryota</taxon>
        <taxon>Fungi</taxon>
        <taxon>Dikarya</taxon>
        <taxon>Basidiomycota</taxon>
        <taxon>Agaricomycotina</taxon>
        <taxon>Agaricomycetes</taxon>
        <taxon>Russulales</taxon>
        <taxon>Russulaceae</taxon>
        <taxon>Multifurca</taxon>
    </lineage>
</organism>
<protein>
    <recommendedName>
        <fullName evidence="5">DHHA2 domain-containing protein</fullName>
    </recommendedName>
</protein>
<dbReference type="InterPro" id="IPR001667">
    <property type="entry name" value="DDH_dom"/>
</dbReference>
<gene>
    <name evidence="6" type="ORF">B0F90DRAFT_1728224</name>
</gene>
<sequence>MSEVVQSIQSSNSSPVPSNLPEFLWAQRAGYLRALEQGEVQKDLWTISMGNEAGDLDSLASAVAYAWYATHHVGRLTVPLLQTPHADIYLRTENVYALELSGIDPAHLLTGDELPSNTSPAIKYALLDHNTLAGRFAEDERARVVAIVDHHVDENHHLDASPRIVEVPTGSCSSLVARLIQNEWPEGMSRAIARLLLCAVLIDTGGLKAGGKAEATDRKVAPFLLERAELTDAKGERELLSPRDLLRRDYKEYRLLPSWDNGGTVLVGLASVPRSIEAITGGDKRGGKELATACAAWLEEKGIDALGVLTSWKEAVKQGEKGKHRREMLWFVRNDKEIKHRLWKGLEGSKELELKRKEGEKYIDSMEEVVEGKNVAKQQIKMRMYEQGNAKATRKVTAPLVKMIIESKAMR</sequence>
<dbReference type="Gene3D" id="3.90.1640.10">
    <property type="entry name" value="inorganic pyrophosphatase (n-terminal core)"/>
    <property type="match status" value="1"/>
</dbReference>
<keyword evidence="7" id="KW-1185">Reference proteome</keyword>
<evidence type="ECO:0000256" key="4">
    <source>
        <dbReference type="ARBA" id="ARBA00023211"/>
    </source>
</evidence>
<evidence type="ECO:0000256" key="2">
    <source>
        <dbReference type="ARBA" id="ARBA00022723"/>
    </source>
</evidence>
<evidence type="ECO:0000256" key="3">
    <source>
        <dbReference type="ARBA" id="ARBA00022801"/>
    </source>
</evidence>
<dbReference type="GO" id="GO:0005737">
    <property type="term" value="C:cytoplasm"/>
    <property type="evidence" value="ECO:0007669"/>
    <property type="project" value="InterPro"/>
</dbReference>
<dbReference type="GO" id="GO:0046872">
    <property type="term" value="F:metal ion binding"/>
    <property type="evidence" value="ECO:0007669"/>
    <property type="project" value="UniProtKB-KW"/>
</dbReference>
<dbReference type="PANTHER" id="PTHR12112">
    <property type="entry name" value="BNIP - RELATED"/>
    <property type="match status" value="1"/>
</dbReference>
<dbReference type="Pfam" id="PF01368">
    <property type="entry name" value="DHH"/>
    <property type="match status" value="1"/>
</dbReference>
<dbReference type="Proteomes" id="UP001203297">
    <property type="component" value="Unassembled WGS sequence"/>
</dbReference>
<evidence type="ECO:0000259" key="5">
    <source>
        <dbReference type="SMART" id="SM01131"/>
    </source>
</evidence>